<organism evidence="2 3">
    <name type="scientific">Hypholoma sublateritium (strain FD-334 SS-4)</name>
    <dbReference type="NCBI Taxonomy" id="945553"/>
    <lineage>
        <taxon>Eukaryota</taxon>
        <taxon>Fungi</taxon>
        <taxon>Dikarya</taxon>
        <taxon>Basidiomycota</taxon>
        <taxon>Agaricomycotina</taxon>
        <taxon>Agaricomycetes</taxon>
        <taxon>Agaricomycetidae</taxon>
        <taxon>Agaricales</taxon>
        <taxon>Agaricineae</taxon>
        <taxon>Strophariaceae</taxon>
        <taxon>Hypholoma</taxon>
    </lineage>
</organism>
<dbReference type="STRING" id="945553.A0A0D2P317"/>
<evidence type="ECO:0000256" key="1">
    <source>
        <dbReference type="SAM" id="MobiDB-lite"/>
    </source>
</evidence>
<accession>A0A0D2P317</accession>
<sequence length="227" mass="23998">PSARAPTPISLPEPSTEPSLLSSPALDAPRALDRLAEALRAHDAARGLGHHDIGADVRALRDELRDLAAFLNAPLRPRAPPVIVQVPAARMDARVGESRPVSSVYGLQAVDEDDESLSLSPSSSGSSPVVERSPPAPRPVTVIDVAESEPDPLNDALRDIHDQLRGLADGEKTALGALGELQTREVPQAPDHRTAELAGRLQRIEDLLRASTAAAACSHAQRAVLRV</sequence>
<feature type="region of interest" description="Disordered" evidence="1">
    <location>
        <begin position="112"/>
        <end position="137"/>
    </location>
</feature>
<dbReference type="AlphaFoldDB" id="A0A0D2P317"/>
<name>A0A0D2P317_HYPSF</name>
<proteinExistence type="predicted"/>
<evidence type="ECO:0000313" key="2">
    <source>
        <dbReference type="EMBL" id="KJA14965.1"/>
    </source>
</evidence>
<feature type="compositionally biased region" description="Low complexity" evidence="1">
    <location>
        <begin position="117"/>
        <end position="133"/>
    </location>
</feature>
<gene>
    <name evidence="2" type="ORF">HYPSUDRAFT_208275</name>
</gene>
<evidence type="ECO:0000313" key="3">
    <source>
        <dbReference type="Proteomes" id="UP000054270"/>
    </source>
</evidence>
<keyword evidence="3" id="KW-1185">Reference proteome</keyword>
<dbReference type="Proteomes" id="UP000054270">
    <property type="component" value="Unassembled WGS sequence"/>
</dbReference>
<feature type="region of interest" description="Disordered" evidence="1">
    <location>
        <begin position="1"/>
        <end position="26"/>
    </location>
</feature>
<dbReference type="EMBL" id="KN817659">
    <property type="protein sequence ID" value="KJA14965.1"/>
    <property type="molecule type" value="Genomic_DNA"/>
</dbReference>
<protein>
    <submittedName>
        <fullName evidence="2">Uncharacterized protein</fullName>
    </submittedName>
</protein>
<feature type="non-terminal residue" evidence="2">
    <location>
        <position position="1"/>
    </location>
</feature>
<reference evidence="3" key="1">
    <citation type="submission" date="2014-04" db="EMBL/GenBank/DDBJ databases">
        <title>Evolutionary Origins and Diversification of the Mycorrhizal Mutualists.</title>
        <authorList>
            <consortium name="DOE Joint Genome Institute"/>
            <consortium name="Mycorrhizal Genomics Consortium"/>
            <person name="Kohler A."/>
            <person name="Kuo A."/>
            <person name="Nagy L.G."/>
            <person name="Floudas D."/>
            <person name="Copeland A."/>
            <person name="Barry K.W."/>
            <person name="Cichocki N."/>
            <person name="Veneault-Fourrey C."/>
            <person name="LaButti K."/>
            <person name="Lindquist E.A."/>
            <person name="Lipzen A."/>
            <person name="Lundell T."/>
            <person name="Morin E."/>
            <person name="Murat C."/>
            <person name="Riley R."/>
            <person name="Ohm R."/>
            <person name="Sun H."/>
            <person name="Tunlid A."/>
            <person name="Henrissat B."/>
            <person name="Grigoriev I.V."/>
            <person name="Hibbett D.S."/>
            <person name="Martin F."/>
        </authorList>
    </citation>
    <scope>NUCLEOTIDE SEQUENCE [LARGE SCALE GENOMIC DNA]</scope>
    <source>
        <strain evidence="3">FD-334 SS-4</strain>
    </source>
</reference>